<comment type="caution">
    <text evidence="12">The sequence shown here is derived from an EMBL/GenBank/DDBJ whole genome shotgun (WGS) entry which is preliminary data.</text>
</comment>
<evidence type="ECO:0000256" key="5">
    <source>
        <dbReference type="ARBA" id="ARBA00022490"/>
    </source>
</evidence>
<dbReference type="Proteomes" id="UP001589810">
    <property type="component" value="Unassembled WGS sequence"/>
</dbReference>
<evidence type="ECO:0000256" key="8">
    <source>
        <dbReference type="ARBA" id="ARBA00022691"/>
    </source>
</evidence>
<keyword evidence="8" id="KW-0949">S-adenosyl-L-methionine</keyword>
<reference evidence="12 13" key="1">
    <citation type="submission" date="2024-09" db="EMBL/GenBank/DDBJ databases">
        <authorList>
            <person name="Sun Q."/>
            <person name="Mori K."/>
        </authorList>
    </citation>
    <scope>NUCLEOTIDE SEQUENCE [LARGE SCALE GENOMIC DNA]</scope>
    <source>
        <strain evidence="12 13">TBRC 1432</strain>
    </source>
</reference>
<evidence type="ECO:0000256" key="9">
    <source>
        <dbReference type="ARBA" id="ARBA00030757"/>
    </source>
</evidence>
<keyword evidence="13" id="KW-1185">Reference proteome</keyword>
<dbReference type="Pfam" id="PF01135">
    <property type="entry name" value="PCMT"/>
    <property type="match status" value="1"/>
</dbReference>
<evidence type="ECO:0000256" key="6">
    <source>
        <dbReference type="ARBA" id="ARBA00022603"/>
    </source>
</evidence>
<dbReference type="RefSeq" id="WP_273939892.1">
    <property type="nucleotide sequence ID" value="NZ_CP097263.1"/>
</dbReference>
<evidence type="ECO:0000256" key="1">
    <source>
        <dbReference type="ARBA" id="ARBA00004496"/>
    </source>
</evidence>
<comment type="subcellular location">
    <subcellularLocation>
        <location evidence="1">Cytoplasm</location>
    </subcellularLocation>
</comment>
<dbReference type="GO" id="GO:0008168">
    <property type="term" value="F:methyltransferase activity"/>
    <property type="evidence" value="ECO:0007669"/>
    <property type="project" value="UniProtKB-KW"/>
</dbReference>
<evidence type="ECO:0000256" key="11">
    <source>
        <dbReference type="ARBA" id="ARBA00031350"/>
    </source>
</evidence>
<dbReference type="EC" id="2.1.1.77" evidence="3"/>
<evidence type="ECO:0000313" key="12">
    <source>
        <dbReference type="EMBL" id="MFC0541061.1"/>
    </source>
</evidence>
<evidence type="ECO:0000256" key="3">
    <source>
        <dbReference type="ARBA" id="ARBA00011890"/>
    </source>
</evidence>
<organism evidence="12 13">
    <name type="scientific">Kutzneria chonburiensis</name>
    <dbReference type="NCBI Taxonomy" id="1483604"/>
    <lineage>
        <taxon>Bacteria</taxon>
        <taxon>Bacillati</taxon>
        <taxon>Actinomycetota</taxon>
        <taxon>Actinomycetes</taxon>
        <taxon>Pseudonocardiales</taxon>
        <taxon>Pseudonocardiaceae</taxon>
        <taxon>Kutzneria</taxon>
    </lineage>
</organism>
<evidence type="ECO:0000256" key="10">
    <source>
        <dbReference type="ARBA" id="ARBA00031323"/>
    </source>
</evidence>
<sequence>MTGEGWAVSAAALAERLRDSGDLADPAWAAAVAETPRVLEIGTGTGYNAALLAHRLGDENVYSVDVAPELVRMARKRLAEIGRRPRLAEVDGVGGWPEHGPYDRIIATCAVPNVPTAWLGQVTDGGKVLVDVKVNTGAGNLVLLTKHEDCLEGRFTKRWAAFMAMRHDGDVDLAEAPKAEGHGHRRTTAPARPWDDHREVWFLAARALPTGLRYGYTLDPATRQPTASMLRSPDGSWCHVSEGVVREGGPTPLWAAVERAYEWWRDHGDPGWERFGLTVGGNGWTLWLDEPGRPVHC</sequence>
<dbReference type="EMBL" id="JBHLUD010000001">
    <property type="protein sequence ID" value="MFC0541061.1"/>
    <property type="molecule type" value="Genomic_DNA"/>
</dbReference>
<comment type="similarity">
    <text evidence="2">Belongs to the methyltransferase superfamily. L-isoaspartyl/D-aspartyl protein methyltransferase family.</text>
</comment>
<protein>
    <recommendedName>
        <fullName evidence="4">Protein-L-isoaspartate O-methyltransferase</fullName>
        <ecNumber evidence="3">2.1.1.77</ecNumber>
    </recommendedName>
    <alternativeName>
        <fullName evidence="11">L-isoaspartyl protein carboxyl methyltransferase</fullName>
    </alternativeName>
    <alternativeName>
        <fullName evidence="9">Protein L-isoaspartyl methyltransferase</fullName>
    </alternativeName>
    <alternativeName>
        <fullName evidence="10">Protein-beta-aspartate methyltransferase</fullName>
    </alternativeName>
</protein>
<keyword evidence="7" id="KW-0808">Transferase</keyword>
<keyword evidence="6 12" id="KW-0489">Methyltransferase</keyword>
<gene>
    <name evidence="12" type="ORF">ACFFH7_06185</name>
</gene>
<dbReference type="GO" id="GO:0032259">
    <property type="term" value="P:methylation"/>
    <property type="evidence" value="ECO:0007669"/>
    <property type="project" value="UniProtKB-KW"/>
</dbReference>
<proteinExistence type="inferred from homology"/>
<dbReference type="InterPro" id="IPR029063">
    <property type="entry name" value="SAM-dependent_MTases_sf"/>
</dbReference>
<dbReference type="InterPro" id="IPR000682">
    <property type="entry name" value="PCMT"/>
</dbReference>
<evidence type="ECO:0000256" key="7">
    <source>
        <dbReference type="ARBA" id="ARBA00022679"/>
    </source>
</evidence>
<dbReference type="PANTHER" id="PTHR11579:SF0">
    <property type="entry name" value="PROTEIN-L-ISOASPARTATE(D-ASPARTATE) O-METHYLTRANSFERASE"/>
    <property type="match status" value="1"/>
</dbReference>
<name>A0ABV6MMG7_9PSEU</name>
<keyword evidence="5" id="KW-0963">Cytoplasm</keyword>
<dbReference type="CDD" id="cd02440">
    <property type="entry name" value="AdoMet_MTases"/>
    <property type="match status" value="1"/>
</dbReference>
<accession>A0ABV6MMG7</accession>
<evidence type="ECO:0000256" key="4">
    <source>
        <dbReference type="ARBA" id="ARBA00013346"/>
    </source>
</evidence>
<evidence type="ECO:0000313" key="13">
    <source>
        <dbReference type="Proteomes" id="UP001589810"/>
    </source>
</evidence>
<dbReference type="SUPFAM" id="SSF53335">
    <property type="entry name" value="S-adenosyl-L-methionine-dependent methyltransferases"/>
    <property type="match status" value="1"/>
</dbReference>
<evidence type="ECO:0000256" key="2">
    <source>
        <dbReference type="ARBA" id="ARBA00005369"/>
    </source>
</evidence>
<dbReference type="PANTHER" id="PTHR11579">
    <property type="entry name" value="PROTEIN-L-ISOASPARTATE O-METHYLTRANSFERASE"/>
    <property type="match status" value="1"/>
</dbReference>
<dbReference type="Gene3D" id="3.40.50.150">
    <property type="entry name" value="Vaccinia Virus protein VP39"/>
    <property type="match status" value="1"/>
</dbReference>